<evidence type="ECO:0000313" key="1">
    <source>
        <dbReference type="EMBL" id="MDX8045119.1"/>
    </source>
</evidence>
<dbReference type="Proteomes" id="UP001277972">
    <property type="component" value="Unassembled WGS sequence"/>
</dbReference>
<sequence>MRKFLVSVGFVATTFFIVLPVSAAEYEVVSGDNLWEIAQEHNTTVAELKEMNELDSDLIFPNQMLEIDKEITYTVERGDTLSRIASEHDVTVDDLKEWNNLETNLILVDEELTIKELNKSEIQQETNKASESKEQTEKQQTSEQTEKKEVKQEQSKEETPEASEPVVEKQDTASTESSSDHNGETLTVTATAYTADCAGCSGVTATGIDLNEDRNMKVIAVDPSVIPLGSRVYVEGYGEAIAGDTGGAIKGNKIDIHVPTASDATNWGVRTVDVTILD</sequence>
<accession>A0ACC6M2E1</accession>
<reference evidence="1" key="1">
    <citation type="submission" date="2023-11" db="EMBL/GenBank/DDBJ databases">
        <title>Gracilibacillus pellucida a moderately halophilic bacterium isolated from saline soil in Xinjiang province.</title>
        <authorList>
            <person name="Zhang Z."/>
            <person name="Tan F."/>
            <person name="Wang Y."/>
            <person name="Xia M."/>
        </authorList>
    </citation>
    <scope>NUCLEOTIDE SEQUENCE</scope>
    <source>
        <strain evidence="1">S3-1-1</strain>
    </source>
</reference>
<name>A0ACC6M2E1_9BACI</name>
<evidence type="ECO:0000313" key="2">
    <source>
        <dbReference type="Proteomes" id="UP001277972"/>
    </source>
</evidence>
<gene>
    <name evidence="1" type="ORF">SH601_03885</name>
</gene>
<comment type="caution">
    <text evidence="1">The sequence shown here is derived from an EMBL/GenBank/DDBJ whole genome shotgun (WGS) entry which is preliminary data.</text>
</comment>
<protein>
    <submittedName>
        <fullName evidence="1">LysM peptidoglycan-binding domain-containing protein</fullName>
    </submittedName>
</protein>
<proteinExistence type="predicted"/>
<dbReference type="EMBL" id="JAWZSR010000002">
    <property type="protein sequence ID" value="MDX8045119.1"/>
    <property type="molecule type" value="Genomic_DNA"/>
</dbReference>
<organism evidence="1 2">
    <name type="scientific">Gracilibacillus pellucidus</name>
    <dbReference type="NCBI Taxonomy" id="3095368"/>
    <lineage>
        <taxon>Bacteria</taxon>
        <taxon>Bacillati</taxon>
        <taxon>Bacillota</taxon>
        <taxon>Bacilli</taxon>
        <taxon>Bacillales</taxon>
        <taxon>Bacillaceae</taxon>
        <taxon>Gracilibacillus</taxon>
    </lineage>
</organism>
<keyword evidence="2" id="KW-1185">Reference proteome</keyword>